<keyword evidence="4" id="KW-1185">Reference proteome</keyword>
<dbReference type="EMBL" id="LFYR01001180">
    <property type="protein sequence ID" value="KMZ64107.1"/>
    <property type="molecule type" value="Genomic_DNA"/>
</dbReference>
<dbReference type="PANTHER" id="PTHR38160:SF1">
    <property type="entry name" value="ZINC FINGER CCCH DOMAIN-CONTAINING PROTEIN 40"/>
    <property type="match status" value="1"/>
</dbReference>
<gene>
    <name evidence="3" type="ORF">ZOSMA_381G00140</name>
</gene>
<evidence type="ECO:0000256" key="2">
    <source>
        <dbReference type="SAM" id="Phobius"/>
    </source>
</evidence>
<comment type="caution">
    <text evidence="3">The sequence shown here is derived from an EMBL/GenBank/DDBJ whole genome shotgun (WGS) entry which is preliminary data.</text>
</comment>
<dbReference type="AlphaFoldDB" id="A0A0K9P7D1"/>
<evidence type="ECO:0000256" key="1">
    <source>
        <dbReference type="SAM" id="MobiDB-lite"/>
    </source>
</evidence>
<sequence length="204" mass="22663">MTITFLHLRSWCIIILLLFFTAECLLLLTYSIYFSFHLICLIYCIELGSLKDTDNLLDHPSKTINSQRESDTSKSVLGRNDILKPRVDDHKQKLGRSSFFGSSSDKASNMGNTLPVSMAAQAVDELIEAIEMEEKSGALEAITGYENGSVQDKAGLPFPPPPPPKFNQNAYNQYEGDDEDVDIEEIDSEIGCGEGNSEVDIMKD</sequence>
<keyword evidence="2" id="KW-0812">Transmembrane</keyword>
<organism evidence="3 4">
    <name type="scientific">Zostera marina</name>
    <name type="common">Eelgrass</name>
    <dbReference type="NCBI Taxonomy" id="29655"/>
    <lineage>
        <taxon>Eukaryota</taxon>
        <taxon>Viridiplantae</taxon>
        <taxon>Streptophyta</taxon>
        <taxon>Embryophyta</taxon>
        <taxon>Tracheophyta</taxon>
        <taxon>Spermatophyta</taxon>
        <taxon>Magnoliopsida</taxon>
        <taxon>Liliopsida</taxon>
        <taxon>Zosteraceae</taxon>
        <taxon>Zostera</taxon>
    </lineage>
</organism>
<dbReference type="InterPro" id="IPR045868">
    <property type="entry name" value="Znf_C3H13/40"/>
</dbReference>
<dbReference type="OMA" id="MTITFLH"/>
<feature type="region of interest" description="Disordered" evidence="1">
    <location>
        <begin position="150"/>
        <end position="175"/>
    </location>
</feature>
<feature type="transmembrane region" description="Helical" evidence="2">
    <location>
        <begin position="12"/>
        <end position="36"/>
    </location>
</feature>
<reference evidence="4" key="1">
    <citation type="journal article" date="2016" name="Nature">
        <title>The genome of the seagrass Zostera marina reveals angiosperm adaptation to the sea.</title>
        <authorList>
            <person name="Olsen J.L."/>
            <person name="Rouze P."/>
            <person name="Verhelst B."/>
            <person name="Lin Y.-C."/>
            <person name="Bayer T."/>
            <person name="Collen J."/>
            <person name="Dattolo E."/>
            <person name="De Paoli E."/>
            <person name="Dittami S."/>
            <person name="Maumus F."/>
            <person name="Michel G."/>
            <person name="Kersting A."/>
            <person name="Lauritano C."/>
            <person name="Lohaus R."/>
            <person name="Toepel M."/>
            <person name="Tonon T."/>
            <person name="Vanneste K."/>
            <person name="Amirebrahimi M."/>
            <person name="Brakel J."/>
            <person name="Bostroem C."/>
            <person name="Chovatia M."/>
            <person name="Grimwood J."/>
            <person name="Jenkins J.W."/>
            <person name="Jueterbock A."/>
            <person name="Mraz A."/>
            <person name="Stam W.T."/>
            <person name="Tice H."/>
            <person name="Bornberg-Bauer E."/>
            <person name="Green P.J."/>
            <person name="Pearson G.A."/>
            <person name="Procaccini G."/>
            <person name="Duarte C.M."/>
            <person name="Schmutz J."/>
            <person name="Reusch T.B.H."/>
            <person name="Van de Peer Y."/>
        </authorList>
    </citation>
    <scope>NUCLEOTIDE SEQUENCE [LARGE SCALE GENOMIC DNA]</scope>
    <source>
        <strain evidence="4">cv. Finnish</strain>
    </source>
</reference>
<dbReference type="GO" id="GO:0046872">
    <property type="term" value="F:metal ion binding"/>
    <property type="evidence" value="ECO:0007669"/>
    <property type="project" value="InterPro"/>
</dbReference>
<name>A0A0K9P7D1_ZOSMR</name>
<proteinExistence type="predicted"/>
<keyword evidence="2" id="KW-0472">Membrane</keyword>
<dbReference type="Proteomes" id="UP000036987">
    <property type="component" value="Unassembled WGS sequence"/>
</dbReference>
<evidence type="ECO:0000313" key="3">
    <source>
        <dbReference type="EMBL" id="KMZ64107.1"/>
    </source>
</evidence>
<accession>A0A0K9P7D1</accession>
<dbReference type="OrthoDB" id="665283at2759"/>
<keyword evidence="2" id="KW-1133">Transmembrane helix</keyword>
<protein>
    <submittedName>
        <fullName evidence="3">Uncharacterized protein</fullName>
    </submittedName>
</protein>
<dbReference type="PANTHER" id="PTHR38160">
    <property type="entry name" value="ZINC FINGER CCCH DOMAIN-CONTAINING PROTEIN 40"/>
    <property type="match status" value="1"/>
</dbReference>
<evidence type="ECO:0000313" key="4">
    <source>
        <dbReference type="Proteomes" id="UP000036987"/>
    </source>
</evidence>